<dbReference type="SUPFAM" id="SSF53474">
    <property type="entry name" value="alpha/beta-Hydrolases"/>
    <property type="match status" value="1"/>
</dbReference>
<dbReference type="InterPro" id="IPR029058">
    <property type="entry name" value="AB_hydrolase_fold"/>
</dbReference>
<dbReference type="Pfam" id="PF02450">
    <property type="entry name" value="LCAT"/>
    <property type="match status" value="1"/>
</dbReference>
<accession>A0A5P1F922</accession>
<dbReference type="AlphaFoldDB" id="A0A5P1F922"/>
<evidence type="ECO:0008006" key="3">
    <source>
        <dbReference type="Google" id="ProtNLM"/>
    </source>
</evidence>
<reference evidence="2" key="1">
    <citation type="journal article" date="2017" name="Nat. Commun.">
        <title>The asparagus genome sheds light on the origin and evolution of a young Y chromosome.</title>
        <authorList>
            <person name="Harkess A."/>
            <person name="Zhou J."/>
            <person name="Xu C."/>
            <person name="Bowers J.E."/>
            <person name="Van der Hulst R."/>
            <person name="Ayyampalayam S."/>
            <person name="Mercati F."/>
            <person name="Riccardi P."/>
            <person name="McKain M.R."/>
            <person name="Kakrana A."/>
            <person name="Tang H."/>
            <person name="Ray J."/>
            <person name="Groenendijk J."/>
            <person name="Arikit S."/>
            <person name="Mathioni S.M."/>
            <person name="Nakano M."/>
            <person name="Shan H."/>
            <person name="Telgmann-Rauber A."/>
            <person name="Kanno A."/>
            <person name="Yue Z."/>
            <person name="Chen H."/>
            <person name="Li W."/>
            <person name="Chen Y."/>
            <person name="Xu X."/>
            <person name="Zhang Y."/>
            <person name="Luo S."/>
            <person name="Chen H."/>
            <person name="Gao J."/>
            <person name="Mao Z."/>
            <person name="Pires J.C."/>
            <person name="Luo M."/>
            <person name="Kudrna D."/>
            <person name="Wing R.A."/>
            <person name="Meyers B.C."/>
            <person name="Yi K."/>
            <person name="Kong H."/>
            <person name="Lavrijsen P."/>
            <person name="Sunseri F."/>
            <person name="Falavigna A."/>
            <person name="Ye Y."/>
            <person name="Leebens-Mack J.H."/>
            <person name="Chen G."/>
        </authorList>
    </citation>
    <scope>NUCLEOTIDE SEQUENCE [LARGE SCALE GENOMIC DNA]</scope>
    <source>
        <strain evidence="2">cv. DH0086</strain>
    </source>
</reference>
<dbReference type="Proteomes" id="UP000243459">
    <property type="component" value="Chromosome 3"/>
</dbReference>
<dbReference type="Gene3D" id="3.40.50.1820">
    <property type="entry name" value="alpha/beta hydrolase"/>
    <property type="match status" value="1"/>
</dbReference>
<protein>
    <recommendedName>
        <fullName evidence="3">Lecithin-cholesterol acyltransferase-like 4</fullName>
    </recommendedName>
</protein>
<dbReference type="GO" id="GO:0008374">
    <property type="term" value="F:O-acyltransferase activity"/>
    <property type="evidence" value="ECO:0007669"/>
    <property type="project" value="InterPro"/>
</dbReference>
<dbReference type="OMA" id="CEHHVFR"/>
<dbReference type="GO" id="GO:0004620">
    <property type="term" value="F:phospholipase activity"/>
    <property type="evidence" value="ECO:0007669"/>
    <property type="project" value="EnsemblPlants"/>
</dbReference>
<name>A0A5P1F922_ASPOF</name>
<proteinExistence type="predicted"/>
<dbReference type="InterPro" id="IPR003386">
    <property type="entry name" value="LACT/PDAT_acylTrfase"/>
</dbReference>
<organism evidence="1 2">
    <name type="scientific">Asparagus officinalis</name>
    <name type="common">Garden asparagus</name>
    <dbReference type="NCBI Taxonomy" id="4686"/>
    <lineage>
        <taxon>Eukaryota</taxon>
        <taxon>Viridiplantae</taxon>
        <taxon>Streptophyta</taxon>
        <taxon>Embryophyta</taxon>
        <taxon>Tracheophyta</taxon>
        <taxon>Spermatophyta</taxon>
        <taxon>Magnoliopsida</taxon>
        <taxon>Liliopsida</taxon>
        <taxon>Asparagales</taxon>
        <taxon>Asparagaceae</taxon>
        <taxon>Asparagoideae</taxon>
        <taxon>Asparagus</taxon>
    </lineage>
</organism>
<dbReference type="GO" id="GO:0009395">
    <property type="term" value="P:phospholipid catabolic process"/>
    <property type="evidence" value="ECO:0007669"/>
    <property type="project" value="EnsemblPlants"/>
</dbReference>
<sequence>MAVLIEDLIKTIELLLRFNKKHSKPRIDPDLDPVLLVPGIAGSILNAKYEDGREERVWVRVLGADHEFRTKLWSKFDPATGKTVSMNENTTIVVPQDRYGLYAIDTLDPDMIIGQEAVFYYHELIVQMIKWGFQEGKTLFGFGYDFRQSNRLQETLDKLSAKLESVYTLSGGRKINIITHSMGGLLVKCFMSLHSDIFEKYVKNWIAIAAPFQGAPGYITAALLNGCSFVDGWEQNFFISKWSMQQLLIECPSIYELMANPDFSWDCHPLVQVWREIHDDDGSGSSRTLLESYQLTESLPLMKEALSGNMVEVDGKQIHLPLNLQILKWANDTRNILSNAKVPATVNFYNIYGTHYDTPHSVSYGSEEAPISDVKELLCAFPRFIYVNGDGTVPVESGKADGLDAVARVGVSADHRGIVADHRVFRILKQWLKAGEPDPFYDPLNDYVILPTAFEVEKYVEQGLQVTTLKEDWEIISPETDDTVNNEPADNPTTIGGLLVTVGKEQPYSEAQASVVVHPRSEGAHHVEVRAVGVTASG</sequence>
<keyword evidence="2" id="KW-1185">Reference proteome</keyword>
<dbReference type="Gramene" id="ONK74825">
    <property type="protein sequence ID" value="ONK74825"/>
    <property type="gene ID" value="A4U43_C03F10520"/>
</dbReference>
<evidence type="ECO:0000313" key="2">
    <source>
        <dbReference type="Proteomes" id="UP000243459"/>
    </source>
</evidence>
<dbReference type="GO" id="GO:0005829">
    <property type="term" value="C:cytosol"/>
    <property type="evidence" value="ECO:0007669"/>
    <property type="project" value="EnsemblPlants"/>
</dbReference>
<gene>
    <name evidence="1" type="ORF">A4U43_C03F10520</name>
</gene>
<dbReference type="OrthoDB" id="190846at2759"/>
<dbReference type="PANTHER" id="PTHR11440">
    <property type="entry name" value="LECITHIN-CHOLESTEROL ACYLTRANSFERASE-RELATED"/>
    <property type="match status" value="1"/>
</dbReference>
<dbReference type="EMBL" id="CM007383">
    <property type="protein sequence ID" value="ONK74825.1"/>
    <property type="molecule type" value="Genomic_DNA"/>
</dbReference>
<evidence type="ECO:0000313" key="1">
    <source>
        <dbReference type="EMBL" id="ONK74825.1"/>
    </source>
</evidence>